<evidence type="ECO:0000313" key="15">
    <source>
        <dbReference type="Proteomes" id="UP000554488"/>
    </source>
</evidence>
<keyword evidence="3" id="KW-0804">Transcription</keyword>
<reference evidence="8 15" key="4">
    <citation type="submission" date="2020-07" db="EMBL/GenBank/DDBJ databases">
        <title>Bacterial metabolism rescues the inhibition of intestinal drug absorption by food and drug additives.</title>
        <authorList>
            <person name="Zou L."/>
            <person name="Spanogiannopoulos P."/>
            <person name="Chien H.-C."/>
            <person name="Pieper L.M."/>
            <person name="Cai W."/>
            <person name="Khuri N."/>
            <person name="Pottel J."/>
            <person name="Vora B."/>
            <person name="Ni Z."/>
            <person name="Tsakalozou E."/>
            <person name="Zhang W."/>
            <person name="Shoichet B.K."/>
            <person name="Giacomini K.M."/>
            <person name="Turnbaugh P.J."/>
        </authorList>
    </citation>
    <scope>NUCLEOTIDE SEQUENCE [LARGE SCALE GENOMIC DNA]</scope>
    <source>
        <strain evidence="8 15">F22</strain>
    </source>
</reference>
<evidence type="ECO:0000313" key="5">
    <source>
        <dbReference type="EMBL" id="CUN13967.1"/>
    </source>
</evidence>
<evidence type="ECO:0000313" key="11">
    <source>
        <dbReference type="Proteomes" id="UP000095362"/>
    </source>
</evidence>
<evidence type="ECO:0000313" key="9">
    <source>
        <dbReference type="EMBL" id="RGT89061.1"/>
    </source>
</evidence>
<dbReference type="SUPFAM" id="SSF46785">
    <property type="entry name" value="Winged helix' DNA-binding domain"/>
    <property type="match status" value="1"/>
</dbReference>
<dbReference type="InterPro" id="IPR036388">
    <property type="entry name" value="WH-like_DNA-bd_sf"/>
</dbReference>
<dbReference type="InterPro" id="IPR008920">
    <property type="entry name" value="TF_FadR/GntR_C"/>
</dbReference>
<dbReference type="Proteomes" id="UP000095727">
    <property type="component" value="Unassembled WGS sequence"/>
</dbReference>
<dbReference type="Pfam" id="PF07729">
    <property type="entry name" value="FCD"/>
    <property type="match status" value="1"/>
</dbReference>
<dbReference type="InterPro" id="IPR000524">
    <property type="entry name" value="Tscrpt_reg_HTH_GntR"/>
</dbReference>
<keyword evidence="13" id="KW-1185">Reference proteome</keyword>
<dbReference type="Gene3D" id="1.10.10.10">
    <property type="entry name" value="Winged helix-like DNA-binding domain superfamily/Winged helix DNA-binding domain"/>
    <property type="match status" value="1"/>
</dbReference>
<sequence>MAEKKKSLADQAYEIIKNNIMNLTYPPGMPLTEALLTEELGMSRNPVRTALKMLQSEGLIVTDYYKSMTVKEITDKDINELYQLRELLEGSAFKLIFEGGKAEEYSYRIEEKVVHMCAVASDVYKWELADTQMHLEIVSIFNNDRITKFYESNLSELVRVGMYSLKNGMRIVPTNENLKKMVKYMRKNDYERAFAILKKDHFMQGKDSAMKEELKNE</sequence>
<keyword evidence="1" id="KW-0805">Transcription regulation</keyword>
<reference evidence="8 15" key="3">
    <citation type="submission" date="2020-04" db="EMBL/GenBank/DDBJ databases">
        <authorList>
            <person name="Pieper L."/>
        </authorList>
    </citation>
    <scope>NUCLEOTIDE SEQUENCE [LARGE SCALE GENOMIC DNA]</scope>
    <source>
        <strain evidence="8 15">F22</strain>
    </source>
</reference>
<keyword evidence="2 6" id="KW-0238">DNA-binding</keyword>
<evidence type="ECO:0000256" key="1">
    <source>
        <dbReference type="ARBA" id="ARBA00023015"/>
    </source>
</evidence>
<evidence type="ECO:0000313" key="10">
    <source>
        <dbReference type="EMBL" id="RHG55312.1"/>
    </source>
</evidence>
<dbReference type="EMBL" id="JABWDC010000136">
    <property type="protein sequence ID" value="NUN88098.1"/>
    <property type="molecule type" value="Genomic_DNA"/>
</dbReference>
<dbReference type="PANTHER" id="PTHR43537:SF24">
    <property type="entry name" value="GLUCONATE OPERON TRANSCRIPTIONAL REPRESSOR"/>
    <property type="match status" value="1"/>
</dbReference>
<evidence type="ECO:0000313" key="14">
    <source>
        <dbReference type="Proteomes" id="UP000286595"/>
    </source>
</evidence>
<dbReference type="PANTHER" id="PTHR43537">
    <property type="entry name" value="TRANSCRIPTIONAL REGULATOR, GNTR FAMILY"/>
    <property type="match status" value="1"/>
</dbReference>
<reference evidence="13 14" key="2">
    <citation type="submission" date="2018-08" db="EMBL/GenBank/DDBJ databases">
        <title>A genome reference for cultivated species of the human gut microbiota.</title>
        <authorList>
            <person name="Zou Y."/>
            <person name="Xue W."/>
            <person name="Luo G."/>
        </authorList>
    </citation>
    <scope>NUCLEOTIDE SEQUENCE [LARGE SCALE GENOMIC DNA]</scope>
    <source>
        <strain evidence="9 13">AF18-12LB</strain>
        <strain evidence="10 14">AM22-12LB</strain>
    </source>
</reference>
<dbReference type="InterPro" id="IPR011711">
    <property type="entry name" value="GntR_C"/>
</dbReference>
<dbReference type="RefSeq" id="WP_055158315.1">
    <property type="nucleotide sequence ID" value="NZ_BSCI01000032.1"/>
</dbReference>
<evidence type="ECO:0000256" key="2">
    <source>
        <dbReference type="ARBA" id="ARBA00023125"/>
    </source>
</evidence>
<dbReference type="PROSITE" id="PS50949">
    <property type="entry name" value="HTH_GNTR"/>
    <property type="match status" value="1"/>
</dbReference>
<dbReference type="Gene3D" id="1.20.120.530">
    <property type="entry name" value="GntR ligand-binding domain-like"/>
    <property type="match status" value="1"/>
</dbReference>
<evidence type="ECO:0000313" key="8">
    <source>
        <dbReference type="EMBL" id="NUN88098.1"/>
    </source>
</evidence>
<dbReference type="GO" id="GO:0003677">
    <property type="term" value="F:DNA binding"/>
    <property type="evidence" value="ECO:0007669"/>
    <property type="project" value="UniProtKB-KW"/>
</dbReference>
<dbReference type="STRING" id="410072.ERS852525_02500"/>
<dbReference type="GO" id="GO:0003700">
    <property type="term" value="F:DNA-binding transcription factor activity"/>
    <property type="evidence" value="ECO:0007669"/>
    <property type="project" value="InterPro"/>
</dbReference>
<feature type="domain" description="HTH gntR-type" evidence="4">
    <location>
        <begin position="6"/>
        <end position="73"/>
    </location>
</feature>
<evidence type="ECO:0000256" key="3">
    <source>
        <dbReference type="ARBA" id="ARBA00023163"/>
    </source>
</evidence>
<dbReference type="EMBL" id="CYZK01000012">
    <property type="protein sequence ID" value="CUO40397.1"/>
    <property type="molecule type" value="Genomic_DNA"/>
</dbReference>
<dbReference type="Proteomes" id="UP001145109">
    <property type="component" value="Unassembled WGS sequence"/>
</dbReference>
<dbReference type="EMBL" id="BSCI01000032">
    <property type="protein sequence ID" value="GLG88518.1"/>
    <property type="molecule type" value="Genomic_DNA"/>
</dbReference>
<organism evidence="6 11">
    <name type="scientific">Coprococcus comes</name>
    <dbReference type="NCBI Taxonomy" id="410072"/>
    <lineage>
        <taxon>Bacteria</taxon>
        <taxon>Bacillati</taxon>
        <taxon>Bacillota</taxon>
        <taxon>Clostridia</taxon>
        <taxon>Lachnospirales</taxon>
        <taxon>Lachnospiraceae</taxon>
        <taxon>Coprococcus</taxon>
    </lineage>
</organism>
<dbReference type="PaxDb" id="410072-ERS852525_02500"/>
<gene>
    <name evidence="7" type="primary">prpR</name>
    <name evidence="7" type="ORF">comes_30660</name>
    <name evidence="10" type="ORF">DW252_16920</name>
    <name evidence="9" type="ORF">DWX03_10765</name>
    <name evidence="6" type="ORF">ERS852481_02005</name>
    <name evidence="5" type="ORF">ERS852574_02950</name>
    <name evidence="8" type="ORF">HUU93_16225</name>
</gene>
<dbReference type="AlphaFoldDB" id="A0A174ESX9"/>
<dbReference type="PRINTS" id="PR00035">
    <property type="entry name" value="HTHGNTR"/>
</dbReference>
<evidence type="ECO:0000259" key="4">
    <source>
        <dbReference type="PROSITE" id="PS50949"/>
    </source>
</evidence>
<evidence type="ECO:0000313" key="6">
    <source>
        <dbReference type="EMBL" id="CUO40397.1"/>
    </source>
</evidence>
<reference evidence="11 12" key="1">
    <citation type="submission" date="2015-09" db="EMBL/GenBank/DDBJ databases">
        <authorList>
            <consortium name="Pathogen Informatics"/>
        </authorList>
    </citation>
    <scope>NUCLEOTIDE SEQUENCE [LARGE SCALE GENOMIC DNA]</scope>
    <source>
        <strain evidence="6 11">2789STDY5834866</strain>
        <strain evidence="5 12">2789STDY5834962</strain>
    </source>
</reference>
<dbReference type="InterPro" id="IPR036390">
    <property type="entry name" value="WH_DNA-bd_sf"/>
</dbReference>
<dbReference type="Proteomes" id="UP000554488">
    <property type="component" value="Unassembled WGS sequence"/>
</dbReference>
<evidence type="ECO:0000313" key="12">
    <source>
        <dbReference type="Proteomes" id="UP000095727"/>
    </source>
</evidence>
<dbReference type="EMBL" id="QRIM01000034">
    <property type="protein sequence ID" value="RHG55312.1"/>
    <property type="molecule type" value="Genomic_DNA"/>
</dbReference>
<dbReference type="Pfam" id="PF00392">
    <property type="entry name" value="GntR"/>
    <property type="match status" value="1"/>
</dbReference>
<dbReference type="SMART" id="SM00345">
    <property type="entry name" value="HTH_GNTR"/>
    <property type="match status" value="1"/>
</dbReference>
<reference evidence="7" key="6">
    <citation type="submission" date="2022-11" db="EMBL/GenBank/DDBJ databases">
        <title>Draft genome sequence of Coprococcus comes strain 31264.</title>
        <authorList>
            <person name="Hisatomi A."/>
            <person name="Ohkuma M."/>
            <person name="Sakamoto M."/>
        </authorList>
    </citation>
    <scope>NUCLEOTIDE SEQUENCE</scope>
    <source>
        <strain evidence="7">JCM 31264</strain>
    </source>
</reference>
<protein>
    <submittedName>
        <fullName evidence="6">DNA-binding transcriptional regulator CsiR</fullName>
    </submittedName>
    <submittedName>
        <fullName evidence="8">GntR family transcriptional regulator</fullName>
    </submittedName>
    <submittedName>
        <fullName evidence="7">Methycitrate-responsive transcriptional regulator of methylisocitrate utilization PrpR</fullName>
    </submittedName>
</protein>
<dbReference type="EMBL" id="CYXR01000029">
    <property type="protein sequence ID" value="CUN13967.1"/>
    <property type="molecule type" value="Genomic_DNA"/>
</dbReference>
<evidence type="ECO:0000313" key="13">
    <source>
        <dbReference type="Proteomes" id="UP000283360"/>
    </source>
</evidence>
<proteinExistence type="predicted"/>
<dbReference type="SUPFAM" id="SSF48008">
    <property type="entry name" value="GntR ligand-binding domain-like"/>
    <property type="match status" value="1"/>
</dbReference>
<reference evidence="7" key="5">
    <citation type="submission" date="2022-09" db="EMBL/GenBank/DDBJ databases">
        <title>Draft genome sequence of Coprococcus comes strain 31264.</title>
        <authorList>
            <person name="Atsushi H."/>
            <person name="Moriya O."/>
            <person name="Mitsuo S."/>
        </authorList>
    </citation>
    <scope>NUCLEOTIDE SEQUENCE</scope>
    <source>
        <strain evidence="7">JCM 31264</strain>
    </source>
</reference>
<dbReference type="Proteomes" id="UP000095362">
    <property type="component" value="Unassembled WGS sequence"/>
</dbReference>
<dbReference type="CDD" id="cd07377">
    <property type="entry name" value="WHTH_GntR"/>
    <property type="match status" value="1"/>
</dbReference>
<dbReference type="OrthoDB" id="574518at2"/>
<dbReference type="EMBL" id="QRXJ01000013">
    <property type="protein sequence ID" value="RGT89061.1"/>
    <property type="molecule type" value="Genomic_DNA"/>
</dbReference>
<evidence type="ECO:0000313" key="7">
    <source>
        <dbReference type="EMBL" id="GLG88518.1"/>
    </source>
</evidence>
<dbReference type="Proteomes" id="UP000283360">
    <property type="component" value="Unassembled WGS sequence"/>
</dbReference>
<accession>A0A174ESX9</accession>
<name>A0A174ESX9_9FIRM</name>
<dbReference type="Proteomes" id="UP000286595">
    <property type="component" value="Unassembled WGS sequence"/>
</dbReference>